<gene>
    <name evidence="1" type="ORF">MIND_00960800</name>
</gene>
<proteinExistence type="predicted"/>
<dbReference type="RefSeq" id="XP_037217635.1">
    <property type="nucleotide sequence ID" value="XM_037366223.1"/>
</dbReference>
<organism evidence="1 2">
    <name type="scientific">Mycena indigotica</name>
    <dbReference type="NCBI Taxonomy" id="2126181"/>
    <lineage>
        <taxon>Eukaryota</taxon>
        <taxon>Fungi</taxon>
        <taxon>Dikarya</taxon>
        <taxon>Basidiomycota</taxon>
        <taxon>Agaricomycotina</taxon>
        <taxon>Agaricomycetes</taxon>
        <taxon>Agaricomycetidae</taxon>
        <taxon>Agaricales</taxon>
        <taxon>Marasmiineae</taxon>
        <taxon>Mycenaceae</taxon>
        <taxon>Mycena</taxon>
    </lineage>
</organism>
<sequence>MASILDFLSGGHDDGETPCKNDCCHSLASFETKIYGFTLQPSEDVYQERVAAFRFKPFPESNRPRITTAEKYVHPVLDIFHTYLAGESCFKFTSEDETFTDRDCVRIHKINDNNRELHIVLHFMSPGQICWAGILPPRETVECSLMNDFFEHFKKTFLPENPRFFLISDGQGIIVLKSITQHIVRMVYTWLSPAANGSHSLRHILCLLLCQMPDPSNHPTVFNPIPWRKHFHGAMNLQNDPDQAISPPLKPSRLKDFDRFTLQRSFADLEGLLDWKDEESQRLSERPLVPGTSLSVSIDAFRLEESLWRCPFPNPPIQATTRKYVGRNPRPRLVAVDQILVSGQTLDFRVTKVVRHQSDSFSQVFLGVLYNLDGVESPTICLKLFVDALFPVDEDFLCDDFDKRQPRFRLSSLHYAEDLVRREEAAYDRLKEHQGSLIPHCYGFHRFTVKDSIDAYGVLLEVIPGPSLGKAEPSAWDEDVQRSFIRHLRECQRALLYAGVDQGDYHGEQILLPAGPGYRPETDSIVLIDFAFAVQRFGDEQLLGVAATLMKKGKGRLLSLLMTPWGMRERVMMDTALHLFSDWSMQMNEW</sequence>
<keyword evidence="2" id="KW-1185">Reference proteome</keyword>
<dbReference type="SUPFAM" id="SSF56112">
    <property type="entry name" value="Protein kinase-like (PK-like)"/>
    <property type="match status" value="1"/>
</dbReference>
<dbReference type="OrthoDB" id="3138711at2759"/>
<reference evidence="1" key="1">
    <citation type="submission" date="2020-05" db="EMBL/GenBank/DDBJ databases">
        <title>Mycena genomes resolve the evolution of fungal bioluminescence.</title>
        <authorList>
            <person name="Tsai I.J."/>
        </authorList>
    </citation>
    <scope>NUCLEOTIDE SEQUENCE</scope>
    <source>
        <strain evidence="1">171206Taipei</strain>
    </source>
</reference>
<dbReference type="AlphaFoldDB" id="A0A8H6SD03"/>
<dbReference type="Proteomes" id="UP000636479">
    <property type="component" value="Unassembled WGS sequence"/>
</dbReference>
<accession>A0A8H6SD03</accession>
<protein>
    <submittedName>
        <fullName evidence="1">Uncharacterized protein</fullName>
    </submittedName>
</protein>
<comment type="caution">
    <text evidence="1">The sequence shown here is derived from an EMBL/GenBank/DDBJ whole genome shotgun (WGS) entry which is preliminary data.</text>
</comment>
<dbReference type="InterPro" id="IPR011009">
    <property type="entry name" value="Kinase-like_dom_sf"/>
</dbReference>
<name>A0A8H6SD03_9AGAR</name>
<dbReference type="GeneID" id="59348739"/>
<evidence type="ECO:0000313" key="2">
    <source>
        <dbReference type="Proteomes" id="UP000636479"/>
    </source>
</evidence>
<evidence type="ECO:0000313" key="1">
    <source>
        <dbReference type="EMBL" id="KAF7297276.1"/>
    </source>
</evidence>
<dbReference type="EMBL" id="JACAZF010000008">
    <property type="protein sequence ID" value="KAF7297276.1"/>
    <property type="molecule type" value="Genomic_DNA"/>
</dbReference>